<comment type="caution">
    <text evidence="2">The sequence shown here is derived from an EMBL/GenBank/DDBJ whole genome shotgun (WGS) entry which is preliminary data.</text>
</comment>
<dbReference type="AlphaFoldDB" id="A0A0F9DVK0"/>
<evidence type="ECO:0000313" key="2">
    <source>
        <dbReference type="EMBL" id="KKL21711.1"/>
    </source>
</evidence>
<protein>
    <submittedName>
        <fullName evidence="2">Uncharacterized protein</fullName>
    </submittedName>
</protein>
<keyword evidence="1" id="KW-0175">Coiled coil</keyword>
<proteinExistence type="predicted"/>
<organism evidence="2">
    <name type="scientific">marine sediment metagenome</name>
    <dbReference type="NCBI Taxonomy" id="412755"/>
    <lineage>
        <taxon>unclassified sequences</taxon>
        <taxon>metagenomes</taxon>
        <taxon>ecological metagenomes</taxon>
    </lineage>
</organism>
<gene>
    <name evidence="2" type="ORF">LCGC14_2442690</name>
</gene>
<accession>A0A0F9DVK0</accession>
<sequence>MKKTLGSEYQERINFLIAHEQRAIDERNEARNEVARLLGALKQTRVELQIQRNEVIRLRDLVIRLFDDVIEKTTWE</sequence>
<reference evidence="2" key="1">
    <citation type="journal article" date="2015" name="Nature">
        <title>Complex archaea that bridge the gap between prokaryotes and eukaryotes.</title>
        <authorList>
            <person name="Spang A."/>
            <person name="Saw J.H."/>
            <person name="Jorgensen S.L."/>
            <person name="Zaremba-Niedzwiedzka K."/>
            <person name="Martijn J."/>
            <person name="Lind A.E."/>
            <person name="van Eijk R."/>
            <person name="Schleper C."/>
            <person name="Guy L."/>
            <person name="Ettema T.J."/>
        </authorList>
    </citation>
    <scope>NUCLEOTIDE SEQUENCE</scope>
</reference>
<feature type="coiled-coil region" evidence="1">
    <location>
        <begin position="27"/>
        <end position="61"/>
    </location>
</feature>
<dbReference type="EMBL" id="LAZR01037626">
    <property type="protein sequence ID" value="KKL21711.1"/>
    <property type="molecule type" value="Genomic_DNA"/>
</dbReference>
<evidence type="ECO:0000256" key="1">
    <source>
        <dbReference type="SAM" id="Coils"/>
    </source>
</evidence>
<name>A0A0F9DVK0_9ZZZZ</name>